<dbReference type="OrthoDB" id="294385at2759"/>
<accession>A0A8S1QNY7</accession>
<reference evidence="1" key="1">
    <citation type="submission" date="2021-01" db="EMBL/GenBank/DDBJ databases">
        <authorList>
            <consortium name="Genoscope - CEA"/>
            <person name="William W."/>
        </authorList>
    </citation>
    <scope>NUCLEOTIDE SEQUENCE</scope>
</reference>
<evidence type="ECO:0000313" key="2">
    <source>
        <dbReference type="Proteomes" id="UP000692954"/>
    </source>
</evidence>
<dbReference type="EMBL" id="CAJJDN010000110">
    <property type="protein sequence ID" value="CAD8116210.1"/>
    <property type="molecule type" value="Genomic_DNA"/>
</dbReference>
<dbReference type="Proteomes" id="UP000692954">
    <property type="component" value="Unassembled WGS sequence"/>
</dbReference>
<name>A0A8S1QNY7_9CILI</name>
<comment type="caution">
    <text evidence="1">The sequence shown here is derived from an EMBL/GenBank/DDBJ whole genome shotgun (WGS) entry which is preliminary data.</text>
</comment>
<keyword evidence="2" id="KW-1185">Reference proteome</keyword>
<proteinExistence type="predicted"/>
<protein>
    <submittedName>
        <fullName evidence="1">Uncharacterized protein</fullName>
    </submittedName>
</protein>
<evidence type="ECO:0000313" key="1">
    <source>
        <dbReference type="EMBL" id="CAD8116210.1"/>
    </source>
</evidence>
<gene>
    <name evidence="1" type="ORF">PSON_ATCC_30995.1.T1100102</name>
</gene>
<organism evidence="1 2">
    <name type="scientific">Paramecium sonneborni</name>
    <dbReference type="NCBI Taxonomy" id="65129"/>
    <lineage>
        <taxon>Eukaryota</taxon>
        <taxon>Sar</taxon>
        <taxon>Alveolata</taxon>
        <taxon>Ciliophora</taxon>
        <taxon>Intramacronucleata</taxon>
        <taxon>Oligohymenophorea</taxon>
        <taxon>Peniculida</taxon>
        <taxon>Parameciidae</taxon>
        <taxon>Paramecium</taxon>
    </lineage>
</organism>
<sequence length="166" mass="19848">MQYLQILKPDIGISITRGLLKGVVLIIIGKTILSYHPFDFQKDCPEYFARIPYKHPICPPIYAPYKMEEPEDREKYEQLYDKVIQMSNNNREYYMFKNLFHPSLEDGFIIKEALWESDGERVLDEIRGEVRRQLRQAQNLELQNQFHLIQRKVLFSQLNDQIRPSI</sequence>
<dbReference type="AlphaFoldDB" id="A0A8S1QNY7"/>